<name>A0A6A4SH05_SCOMX</name>
<evidence type="ECO:0000313" key="2">
    <source>
        <dbReference type="Proteomes" id="UP000438429"/>
    </source>
</evidence>
<gene>
    <name evidence="1" type="ORF">F2P81_016945</name>
</gene>
<reference evidence="1 2" key="1">
    <citation type="submission" date="2019-06" db="EMBL/GenBank/DDBJ databases">
        <title>Draft genomes of female and male turbot (Scophthalmus maximus).</title>
        <authorList>
            <person name="Xu H."/>
            <person name="Xu X.-W."/>
            <person name="Shao C."/>
            <person name="Chen S."/>
        </authorList>
    </citation>
    <scope>NUCLEOTIDE SEQUENCE [LARGE SCALE GENOMIC DNA]</scope>
    <source>
        <strain evidence="1">Ysfricsl-2016a</strain>
        <tissue evidence="1">Blood</tissue>
    </source>
</reference>
<dbReference type="AlphaFoldDB" id="A0A6A4SH05"/>
<comment type="caution">
    <text evidence="1">The sequence shown here is derived from an EMBL/GenBank/DDBJ whole genome shotgun (WGS) entry which is preliminary data.</text>
</comment>
<organism evidence="1 2">
    <name type="scientific">Scophthalmus maximus</name>
    <name type="common">Turbot</name>
    <name type="synonym">Psetta maxima</name>
    <dbReference type="NCBI Taxonomy" id="52904"/>
    <lineage>
        <taxon>Eukaryota</taxon>
        <taxon>Metazoa</taxon>
        <taxon>Chordata</taxon>
        <taxon>Craniata</taxon>
        <taxon>Vertebrata</taxon>
        <taxon>Euteleostomi</taxon>
        <taxon>Actinopterygii</taxon>
        <taxon>Neopterygii</taxon>
        <taxon>Teleostei</taxon>
        <taxon>Neoteleostei</taxon>
        <taxon>Acanthomorphata</taxon>
        <taxon>Carangaria</taxon>
        <taxon>Pleuronectiformes</taxon>
        <taxon>Pleuronectoidei</taxon>
        <taxon>Scophthalmidae</taxon>
        <taxon>Scophthalmus</taxon>
    </lineage>
</organism>
<evidence type="ECO:0000313" key="1">
    <source>
        <dbReference type="EMBL" id="KAF0030214.1"/>
    </source>
</evidence>
<protein>
    <submittedName>
        <fullName evidence="1">Uncharacterized protein</fullName>
    </submittedName>
</protein>
<dbReference type="Proteomes" id="UP000438429">
    <property type="component" value="Unassembled WGS sequence"/>
</dbReference>
<accession>A0A6A4SH05</accession>
<sequence>MLMISPYRSLEHYGLECLKLPPKIFEIEKYCAYMISLGATRTLQSFKTLYNADRNITNVHLLLRPPVVPGNAYV</sequence>
<dbReference type="EMBL" id="VEVO01000015">
    <property type="protein sequence ID" value="KAF0030214.1"/>
    <property type="molecule type" value="Genomic_DNA"/>
</dbReference>
<proteinExistence type="predicted"/>